<keyword evidence="1" id="KW-0732">Signal</keyword>
<keyword evidence="3" id="KW-1185">Reference proteome</keyword>
<proteinExistence type="predicted"/>
<dbReference type="EMBL" id="BCSX01000024">
    <property type="protein sequence ID" value="GAS88993.1"/>
    <property type="molecule type" value="Genomic_DNA"/>
</dbReference>
<comment type="caution">
    <text evidence="2">The sequence shown here is derived from an EMBL/GenBank/DDBJ whole genome shotgun (WGS) entry which is preliminary data.</text>
</comment>
<evidence type="ECO:0000313" key="2">
    <source>
        <dbReference type="EMBL" id="GAS88993.1"/>
    </source>
</evidence>
<sequence length="327" mass="35139">MRPSKIAALTAAALSLILPSCTTAQPALPDPSDPYQLRDRVASATGQQFLKDVTIFKWKDHGARVAHLFTWVPEWSTASVPTERQAAADTAYGIVTFLADTAPTLLKLDKANNGNVTVGDINPAIVESYTNAVIPFLGAMVGDPGNVAGFQPLDPLDSTMPRTFAAFTVLGTTATSSADLGAAIVNLTDHYREVLANSLAANPVDDNSISTQVARLAQLFGLAFASELKAPASSPYIFDPEVVRTELDYTLARATIVGPNEDVDRRYFDVGGKLLAPEYVRQHLGEAAWAEYSGMLSRYVARSNSLNGVDSKFSDQLSKTISSNRRR</sequence>
<dbReference type="OrthoDB" id="4640802at2"/>
<name>A0A100VZR8_9MYCO</name>
<dbReference type="STRING" id="146020.RMCB_3089"/>
<dbReference type="RefSeq" id="WP_131805535.1">
    <property type="nucleotide sequence ID" value="NZ_BCSX01000024.1"/>
</dbReference>
<accession>A0A100VZR8</accession>
<reference evidence="3" key="2">
    <citation type="submission" date="2016-02" db="EMBL/GenBank/DDBJ databases">
        <title>Draft genome sequence of five rapidly growing Mycobacterium species.</title>
        <authorList>
            <person name="Katahira K."/>
            <person name="Gotou Y."/>
            <person name="Iida K."/>
            <person name="Ogura Y."/>
            <person name="Hayashi T."/>
        </authorList>
    </citation>
    <scope>NUCLEOTIDE SEQUENCE [LARGE SCALE GENOMIC DNA]</scope>
    <source>
        <strain evidence="3">JCM15654</strain>
    </source>
</reference>
<feature type="signal peptide" evidence="1">
    <location>
        <begin position="1"/>
        <end position="24"/>
    </location>
</feature>
<dbReference type="AlphaFoldDB" id="A0A100VZR8"/>
<evidence type="ECO:0000313" key="3">
    <source>
        <dbReference type="Proteomes" id="UP000069620"/>
    </source>
</evidence>
<feature type="chain" id="PRO_5038508133" description="Lipoprotein" evidence="1">
    <location>
        <begin position="25"/>
        <end position="327"/>
    </location>
</feature>
<gene>
    <name evidence="2" type="ORF">RMCB_3089</name>
</gene>
<dbReference type="Proteomes" id="UP000069620">
    <property type="component" value="Unassembled WGS sequence"/>
</dbReference>
<organism evidence="2 3">
    <name type="scientific">Mycolicibacterium brisbanense</name>
    <dbReference type="NCBI Taxonomy" id="146020"/>
    <lineage>
        <taxon>Bacteria</taxon>
        <taxon>Bacillati</taxon>
        <taxon>Actinomycetota</taxon>
        <taxon>Actinomycetes</taxon>
        <taxon>Mycobacteriales</taxon>
        <taxon>Mycobacteriaceae</taxon>
        <taxon>Mycolicibacterium</taxon>
    </lineage>
</organism>
<evidence type="ECO:0000256" key="1">
    <source>
        <dbReference type="SAM" id="SignalP"/>
    </source>
</evidence>
<reference evidence="3" key="1">
    <citation type="journal article" date="2016" name="Genome Announc.">
        <title>Draft Genome Sequences of Five Rapidly Growing Mycobacterium Species, M. thermoresistibile, M. fortuitum subsp. acetamidolyticum, M. canariasense, M. brisbanense, and M. novocastrense.</title>
        <authorList>
            <person name="Katahira K."/>
            <person name="Ogura Y."/>
            <person name="Gotoh Y."/>
            <person name="Hayashi T."/>
        </authorList>
    </citation>
    <scope>NUCLEOTIDE SEQUENCE [LARGE SCALE GENOMIC DNA]</scope>
    <source>
        <strain evidence="3">JCM15654</strain>
    </source>
</reference>
<evidence type="ECO:0008006" key="4">
    <source>
        <dbReference type="Google" id="ProtNLM"/>
    </source>
</evidence>
<protein>
    <recommendedName>
        <fullName evidence="4">Lipoprotein</fullName>
    </recommendedName>
</protein>